<gene>
    <name evidence="2" type="ORF">ASAP_2351</name>
</gene>
<comment type="caution">
    <text evidence="2">The sequence shown here is derived from an EMBL/GenBank/DDBJ whole genome shotgun (WGS) entry which is preliminary data.</text>
</comment>
<dbReference type="EMBL" id="CBLX010000016">
    <property type="protein sequence ID" value="CDG40396.1"/>
    <property type="molecule type" value="Genomic_DNA"/>
</dbReference>
<feature type="compositionally biased region" description="Basic and acidic residues" evidence="1">
    <location>
        <begin position="10"/>
        <end position="27"/>
    </location>
</feature>
<evidence type="ECO:0000313" key="3">
    <source>
        <dbReference type="Proteomes" id="UP000027583"/>
    </source>
</evidence>
<protein>
    <submittedName>
        <fullName evidence="2">Uncharacterized protein</fullName>
    </submittedName>
</protein>
<accession>A0A060QL23</accession>
<dbReference type="AlphaFoldDB" id="A0A060QL23"/>
<name>A0A060QL23_9PROT</name>
<evidence type="ECO:0000313" key="2">
    <source>
        <dbReference type="EMBL" id="CDG40396.1"/>
    </source>
</evidence>
<reference evidence="2 3" key="2">
    <citation type="journal article" date="2014" name="PLoS ONE">
        <title>Evolution of mitochondria reconstructed from the energy metabolism of living bacteria.</title>
        <authorList>
            <person name="Degli Esposti M."/>
            <person name="Chouaia B."/>
            <person name="Comandatore F."/>
            <person name="Crotti E."/>
            <person name="Sassera D."/>
            <person name="Lievens P.M."/>
            <person name="Daffonchio D."/>
            <person name="Bandi C."/>
        </authorList>
    </citation>
    <scope>NUCLEOTIDE SEQUENCE [LARGE SCALE GENOMIC DNA]</scope>
    <source>
        <strain evidence="2 3">SF2.1</strain>
    </source>
</reference>
<proteinExistence type="predicted"/>
<reference evidence="2 3" key="1">
    <citation type="journal article" date="2014" name="Genome Biol. Evol.">
        <title>Acetic acid bacteria genomes reveal functional traits for adaptation to life in insect guts.</title>
        <authorList>
            <person name="Chouaia B."/>
            <person name="Gaiarsa S."/>
            <person name="Crotti E."/>
            <person name="Comandatore F."/>
            <person name="Degli Esposti M."/>
            <person name="Ricci I."/>
            <person name="Alma A."/>
            <person name="Favia G."/>
            <person name="Bandi C."/>
            <person name="Daffonchio D."/>
        </authorList>
    </citation>
    <scope>NUCLEOTIDE SEQUENCE [LARGE SCALE GENOMIC DNA]</scope>
    <source>
        <strain evidence="2 3">SF2.1</strain>
    </source>
</reference>
<evidence type="ECO:0000256" key="1">
    <source>
        <dbReference type="SAM" id="MobiDB-lite"/>
    </source>
</evidence>
<organism evidence="2 3">
    <name type="scientific">Asaia bogorensis</name>
    <dbReference type="NCBI Taxonomy" id="91915"/>
    <lineage>
        <taxon>Bacteria</taxon>
        <taxon>Pseudomonadati</taxon>
        <taxon>Pseudomonadota</taxon>
        <taxon>Alphaproteobacteria</taxon>
        <taxon>Acetobacterales</taxon>
        <taxon>Acetobacteraceae</taxon>
        <taxon>Asaia</taxon>
    </lineage>
</organism>
<sequence length="40" mass="4459">MTQASAASETLKHPRLWDKTLRPDRKNNSGAEVSAFLSFP</sequence>
<feature type="region of interest" description="Disordered" evidence="1">
    <location>
        <begin position="1"/>
        <end position="40"/>
    </location>
</feature>
<dbReference type="Proteomes" id="UP000027583">
    <property type="component" value="Unassembled WGS sequence"/>
</dbReference>